<evidence type="ECO:0000259" key="6">
    <source>
        <dbReference type="Pfam" id="PF00472"/>
    </source>
</evidence>
<feature type="compositionally biased region" description="Basic residues" evidence="5">
    <location>
        <begin position="121"/>
        <end position="139"/>
    </location>
</feature>
<dbReference type="InterPro" id="IPR045853">
    <property type="entry name" value="Pep_chain_release_fac_I_sf"/>
</dbReference>
<dbReference type="InterPro" id="IPR052405">
    <property type="entry name" value="Mito_Transl_Release_Factor"/>
</dbReference>
<dbReference type="GO" id="GO:0005739">
    <property type="term" value="C:mitochondrion"/>
    <property type="evidence" value="ECO:0007669"/>
    <property type="project" value="UniProtKB-SubCell"/>
</dbReference>
<dbReference type="PANTHER" id="PTHR46203">
    <property type="entry name" value="PROBABLE PEPTIDE CHAIN RELEASE FACTOR C12ORF65"/>
    <property type="match status" value="1"/>
</dbReference>
<comment type="similarity">
    <text evidence="2">Belongs to the prokaryotic/mitochondrial release factor family.</text>
</comment>
<name>A0AAV8V1V5_9RHOD</name>
<evidence type="ECO:0000256" key="4">
    <source>
        <dbReference type="ARBA" id="ARBA00023128"/>
    </source>
</evidence>
<organism evidence="7 8">
    <name type="scientific">Rhodosorus marinus</name>
    <dbReference type="NCBI Taxonomy" id="101924"/>
    <lineage>
        <taxon>Eukaryota</taxon>
        <taxon>Rhodophyta</taxon>
        <taxon>Stylonematophyceae</taxon>
        <taxon>Stylonematales</taxon>
        <taxon>Stylonemataceae</taxon>
        <taxon>Rhodosorus</taxon>
    </lineage>
</organism>
<dbReference type="EMBL" id="JAMWBK010000002">
    <property type="protein sequence ID" value="KAJ8908244.1"/>
    <property type="molecule type" value="Genomic_DNA"/>
</dbReference>
<comment type="subcellular location">
    <subcellularLocation>
        <location evidence="1">Mitochondrion</location>
    </subcellularLocation>
</comment>
<dbReference type="AlphaFoldDB" id="A0AAV8V1V5"/>
<proteinExistence type="inferred from homology"/>
<protein>
    <recommendedName>
        <fullName evidence="6">Prokaryotic-type class I peptide chain release factors domain-containing protein</fullName>
    </recommendedName>
</protein>
<feature type="compositionally biased region" description="Polar residues" evidence="5">
    <location>
        <begin position="143"/>
        <end position="154"/>
    </location>
</feature>
<comment type="caution">
    <text evidence="7">The sequence shown here is derived from an EMBL/GenBank/DDBJ whole genome shotgun (WGS) entry which is preliminary data.</text>
</comment>
<evidence type="ECO:0000256" key="3">
    <source>
        <dbReference type="ARBA" id="ARBA00022946"/>
    </source>
</evidence>
<dbReference type="PANTHER" id="PTHR46203:SF1">
    <property type="entry name" value="MITOCHONDRIAL TRANSLATION RELEASE FACTOR IN RESCUE"/>
    <property type="match status" value="1"/>
</dbReference>
<evidence type="ECO:0000256" key="1">
    <source>
        <dbReference type="ARBA" id="ARBA00004173"/>
    </source>
</evidence>
<evidence type="ECO:0000256" key="2">
    <source>
        <dbReference type="ARBA" id="ARBA00010835"/>
    </source>
</evidence>
<evidence type="ECO:0000313" key="7">
    <source>
        <dbReference type="EMBL" id="KAJ8908244.1"/>
    </source>
</evidence>
<sequence>MLRGNPIVVVTGLALRGLSLFRGFISTNPSLSDRKPQPPKLNPGDVEYKYMRGSGPGGQAMQKASNAVVAKHLPTGIQSRSHETRSLLRNKSLALASLEFKVDDHFRGESSAKSILDERSRKKKLSKMRKTKKKLRKMKERQSGSTTDDSQSFY</sequence>
<reference evidence="7 8" key="1">
    <citation type="journal article" date="2023" name="Nat. Commun.">
        <title>Origin of minicircular mitochondrial genomes in red algae.</title>
        <authorList>
            <person name="Lee Y."/>
            <person name="Cho C.H."/>
            <person name="Lee Y.M."/>
            <person name="Park S.I."/>
            <person name="Yang J.H."/>
            <person name="West J.A."/>
            <person name="Bhattacharya D."/>
            <person name="Yoon H.S."/>
        </authorList>
    </citation>
    <scope>NUCLEOTIDE SEQUENCE [LARGE SCALE GENOMIC DNA]</scope>
    <source>
        <strain evidence="7 8">CCMP1338</strain>
        <tissue evidence="7">Whole cell</tissue>
    </source>
</reference>
<keyword evidence="3" id="KW-0809">Transit peptide</keyword>
<feature type="compositionally biased region" description="Basic and acidic residues" evidence="5">
    <location>
        <begin position="111"/>
        <end position="120"/>
    </location>
</feature>
<keyword evidence="4" id="KW-0496">Mitochondrion</keyword>
<accession>A0AAV8V1V5</accession>
<evidence type="ECO:0000313" key="8">
    <source>
        <dbReference type="Proteomes" id="UP001157974"/>
    </source>
</evidence>
<keyword evidence="8" id="KW-1185">Reference proteome</keyword>
<dbReference type="SUPFAM" id="SSF75620">
    <property type="entry name" value="Release factor"/>
    <property type="match status" value="1"/>
</dbReference>
<feature type="domain" description="Prokaryotic-type class I peptide chain release factors" evidence="6">
    <location>
        <begin position="40"/>
        <end position="142"/>
    </location>
</feature>
<evidence type="ECO:0000256" key="5">
    <source>
        <dbReference type="SAM" id="MobiDB-lite"/>
    </source>
</evidence>
<dbReference type="Gene3D" id="3.30.160.20">
    <property type="match status" value="1"/>
</dbReference>
<dbReference type="Proteomes" id="UP001157974">
    <property type="component" value="Unassembled WGS sequence"/>
</dbReference>
<dbReference type="GO" id="GO:0003747">
    <property type="term" value="F:translation release factor activity"/>
    <property type="evidence" value="ECO:0007669"/>
    <property type="project" value="InterPro"/>
</dbReference>
<dbReference type="Pfam" id="PF00472">
    <property type="entry name" value="RF-1"/>
    <property type="match status" value="1"/>
</dbReference>
<feature type="region of interest" description="Disordered" evidence="5">
    <location>
        <begin position="111"/>
        <end position="154"/>
    </location>
</feature>
<gene>
    <name evidence="7" type="ORF">NDN08_008335</name>
</gene>
<dbReference type="InterPro" id="IPR000352">
    <property type="entry name" value="Pep_chain_release_fac_I"/>
</dbReference>